<dbReference type="SUPFAM" id="SSF53067">
    <property type="entry name" value="Actin-like ATPase domain"/>
    <property type="match status" value="1"/>
</dbReference>
<evidence type="ECO:0000313" key="7">
    <source>
        <dbReference type="EMBL" id="VEL18074.1"/>
    </source>
</evidence>
<reference evidence="7" key="1">
    <citation type="submission" date="2018-11" db="EMBL/GenBank/DDBJ databases">
        <authorList>
            <consortium name="Pathogen Informatics"/>
        </authorList>
    </citation>
    <scope>NUCLEOTIDE SEQUENCE</scope>
</reference>
<dbReference type="OrthoDB" id="6282879at2759"/>
<dbReference type="Pfam" id="PF02782">
    <property type="entry name" value="FGGY_C"/>
    <property type="match status" value="1"/>
</dbReference>
<evidence type="ECO:0000256" key="2">
    <source>
        <dbReference type="ARBA" id="ARBA00022679"/>
    </source>
</evidence>
<keyword evidence="5" id="KW-0067">ATP-binding</keyword>
<organism evidence="7 8">
    <name type="scientific">Protopolystoma xenopodis</name>
    <dbReference type="NCBI Taxonomy" id="117903"/>
    <lineage>
        <taxon>Eukaryota</taxon>
        <taxon>Metazoa</taxon>
        <taxon>Spiralia</taxon>
        <taxon>Lophotrochozoa</taxon>
        <taxon>Platyhelminthes</taxon>
        <taxon>Monogenea</taxon>
        <taxon>Polyopisthocotylea</taxon>
        <taxon>Polystomatidea</taxon>
        <taxon>Polystomatidae</taxon>
        <taxon>Protopolystoma</taxon>
    </lineage>
</organism>
<keyword evidence="3" id="KW-0547">Nucleotide-binding</keyword>
<dbReference type="PANTHER" id="PTHR10196:SF69">
    <property type="entry name" value="GLYCEROL KINASE"/>
    <property type="match status" value="1"/>
</dbReference>
<feature type="non-terminal residue" evidence="7">
    <location>
        <position position="1"/>
    </location>
</feature>
<keyword evidence="8" id="KW-1185">Reference proteome</keyword>
<dbReference type="InterPro" id="IPR043129">
    <property type="entry name" value="ATPase_NBD"/>
</dbReference>
<keyword evidence="2" id="KW-0808">Transferase</keyword>
<dbReference type="GO" id="GO:0006071">
    <property type="term" value="P:glycerol metabolic process"/>
    <property type="evidence" value="ECO:0007669"/>
    <property type="project" value="TreeGrafter"/>
</dbReference>
<protein>
    <recommendedName>
        <fullName evidence="6">Carbohydrate kinase FGGY C-terminal domain-containing protein</fullName>
    </recommendedName>
</protein>
<feature type="domain" description="Carbohydrate kinase FGGY C-terminal" evidence="6">
    <location>
        <begin position="10"/>
        <end position="83"/>
    </location>
</feature>
<dbReference type="GO" id="GO:0005524">
    <property type="term" value="F:ATP binding"/>
    <property type="evidence" value="ECO:0007669"/>
    <property type="project" value="UniProtKB-KW"/>
</dbReference>
<keyword evidence="4" id="KW-0418">Kinase</keyword>
<comment type="caution">
    <text evidence="7">The sequence shown here is derived from an EMBL/GenBank/DDBJ whole genome shotgun (WGS) entry which is preliminary data.</text>
</comment>
<evidence type="ECO:0000256" key="5">
    <source>
        <dbReference type="ARBA" id="ARBA00022840"/>
    </source>
</evidence>
<dbReference type="InterPro" id="IPR018485">
    <property type="entry name" value="FGGY_C"/>
</dbReference>
<evidence type="ECO:0000256" key="1">
    <source>
        <dbReference type="ARBA" id="ARBA00009156"/>
    </source>
</evidence>
<dbReference type="PANTHER" id="PTHR10196">
    <property type="entry name" value="SUGAR KINASE"/>
    <property type="match status" value="1"/>
</dbReference>
<dbReference type="GO" id="GO:0005739">
    <property type="term" value="C:mitochondrion"/>
    <property type="evidence" value="ECO:0007669"/>
    <property type="project" value="TreeGrafter"/>
</dbReference>
<dbReference type="GO" id="GO:0004370">
    <property type="term" value="F:glycerol kinase activity"/>
    <property type="evidence" value="ECO:0007669"/>
    <property type="project" value="TreeGrafter"/>
</dbReference>
<dbReference type="Gene3D" id="3.30.420.40">
    <property type="match status" value="1"/>
</dbReference>
<dbReference type="AlphaFoldDB" id="A0A3S5CLE3"/>
<dbReference type="Proteomes" id="UP000784294">
    <property type="component" value="Unassembled WGS sequence"/>
</dbReference>
<comment type="similarity">
    <text evidence="1">Belongs to the FGGY kinase family.</text>
</comment>
<evidence type="ECO:0000259" key="6">
    <source>
        <dbReference type="Pfam" id="PF02782"/>
    </source>
</evidence>
<dbReference type="GO" id="GO:0046167">
    <property type="term" value="P:glycerol-3-phosphate biosynthetic process"/>
    <property type="evidence" value="ECO:0007669"/>
    <property type="project" value="TreeGrafter"/>
</dbReference>
<proteinExistence type="inferred from homology"/>
<evidence type="ECO:0000256" key="3">
    <source>
        <dbReference type="ARBA" id="ARBA00022741"/>
    </source>
</evidence>
<dbReference type="GO" id="GO:0006641">
    <property type="term" value="P:triglyceride metabolic process"/>
    <property type="evidence" value="ECO:0007669"/>
    <property type="project" value="TreeGrafter"/>
</dbReference>
<evidence type="ECO:0000256" key="4">
    <source>
        <dbReference type="ARBA" id="ARBA00022777"/>
    </source>
</evidence>
<dbReference type="EMBL" id="CAAALY010035546">
    <property type="protein sequence ID" value="VEL18074.1"/>
    <property type="molecule type" value="Genomic_DNA"/>
</dbReference>
<accession>A0A3S5CLE3</accession>
<name>A0A3S5CLE3_9PLAT</name>
<sequence>VAPSFSRQIKVTFGTGGFLLWDTGEDPLFSDQGLLTTVAYQMGSKAKPHYAIEGSIAYAGATIDWLRDNLRLFSTYDDLETLAGEAYSVDPGNFF</sequence>
<evidence type="ECO:0000313" key="8">
    <source>
        <dbReference type="Proteomes" id="UP000784294"/>
    </source>
</evidence>
<gene>
    <name evidence="7" type="ORF">PXEA_LOCUS11514</name>
</gene>